<feature type="compositionally biased region" description="Basic and acidic residues" evidence="1">
    <location>
        <begin position="43"/>
        <end position="53"/>
    </location>
</feature>
<comment type="caution">
    <text evidence="2">The sequence shown here is derived from an EMBL/GenBank/DDBJ whole genome shotgun (WGS) entry which is preliminary data.</text>
</comment>
<name>A0A4C1VFU6_EUMVA</name>
<sequence length="173" mass="20011">MSEGAPEDPYRRRYDHVRVRVIVRAPDQGGGTPAWRGRRRRGEGHPRVMEEKRSRICPDQKGHEMFEIASVRRGCLDKSRLLLLGTCSAGDRRQGGRRRRQADDGCGKNKQVTSVEKGIGKRIMSDSYRLKLHSRFLVALFWDLKYACAFIRYPSWLQSFYTKKLFILNCAPP</sequence>
<keyword evidence="3" id="KW-1185">Reference proteome</keyword>
<evidence type="ECO:0000313" key="3">
    <source>
        <dbReference type="Proteomes" id="UP000299102"/>
    </source>
</evidence>
<protein>
    <submittedName>
        <fullName evidence="2">Uncharacterized protein</fullName>
    </submittedName>
</protein>
<dbReference type="AlphaFoldDB" id="A0A4C1VFU6"/>
<dbReference type="Proteomes" id="UP000299102">
    <property type="component" value="Unassembled WGS sequence"/>
</dbReference>
<dbReference type="EMBL" id="BGZK01000329">
    <property type="protein sequence ID" value="GBP37157.1"/>
    <property type="molecule type" value="Genomic_DNA"/>
</dbReference>
<organism evidence="2 3">
    <name type="scientific">Eumeta variegata</name>
    <name type="common">Bagworm moth</name>
    <name type="synonym">Eumeta japonica</name>
    <dbReference type="NCBI Taxonomy" id="151549"/>
    <lineage>
        <taxon>Eukaryota</taxon>
        <taxon>Metazoa</taxon>
        <taxon>Ecdysozoa</taxon>
        <taxon>Arthropoda</taxon>
        <taxon>Hexapoda</taxon>
        <taxon>Insecta</taxon>
        <taxon>Pterygota</taxon>
        <taxon>Neoptera</taxon>
        <taxon>Endopterygota</taxon>
        <taxon>Lepidoptera</taxon>
        <taxon>Glossata</taxon>
        <taxon>Ditrysia</taxon>
        <taxon>Tineoidea</taxon>
        <taxon>Psychidae</taxon>
        <taxon>Oiketicinae</taxon>
        <taxon>Eumeta</taxon>
    </lineage>
</organism>
<gene>
    <name evidence="2" type="ORF">EVAR_24289_1</name>
</gene>
<proteinExistence type="predicted"/>
<accession>A0A4C1VFU6</accession>
<evidence type="ECO:0000313" key="2">
    <source>
        <dbReference type="EMBL" id="GBP37157.1"/>
    </source>
</evidence>
<feature type="region of interest" description="Disordered" evidence="1">
    <location>
        <begin position="26"/>
        <end position="53"/>
    </location>
</feature>
<reference evidence="2 3" key="1">
    <citation type="journal article" date="2019" name="Commun. Biol.">
        <title>The bagworm genome reveals a unique fibroin gene that provides high tensile strength.</title>
        <authorList>
            <person name="Kono N."/>
            <person name="Nakamura H."/>
            <person name="Ohtoshi R."/>
            <person name="Tomita M."/>
            <person name="Numata K."/>
            <person name="Arakawa K."/>
        </authorList>
    </citation>
    <scope>NUCLEOTIDE SEQUENCE [LARGE SCALE GENOMIC DNA]</scope>
</reference>
<evidence type="ECO:0000256" key="1">
    <source>
        <dbReference type="SAM" id="MobiDB-lite"/>
    </source>
</evidence>